<feature type="transmembrane region" description="Helical" evidence="1">
    <location>
        <begin position="192"/>
        <end position="215"/>
    </location>
</feature>
<gene>
    <name evidence="2" type="ORF">ID09_07245</name>
</gene>
<evidence type="ECO:0000256" key="1">
    <source>
        <dbReference type="SAM" id="Phobius"/>
    </source>
</evidence>
<dbReference type="HOGENOM" id="CLU_086294_0_0_9"/>
<name>A0A075SKC7_STRSU</name>
<feature type="transmembrane region" description="Helical" evidence="1">
    <location>
        <begin position="16"/>
        <end position="35"/>
    </location>
</feature>
<keyword evidence="1" id="KW-1133">Transmembrane helix</keyword>
<keyword evidence="1" id="KW-0812">Transmembrane</keyword>
<dbReference type="Proteomes" id="UP000028185">
    <property type="component" value="Chromosome"/>
</dbReference>
<sequence>MFKKLLKYEFQSVGKWYLGIYIAAVVLSAVLGFWLQALALRTQAGNTEPGGGEMVLLGTSFMTFGILIAALFLSTFVLVINRFRKNVYGRQGYLTMTLPVSSHQIILSKLLASIVWYILAGITCLLSIGIILAVILAASEEAIMPEIQTFVQAIDWTVLFSQIVYYLIEITTGILLIYFSISVGQLFKDHRFLFAILTYIGILIVTGVFSTFFVLSNLGTAYSTPFSLYPSPVLALVNIILAFAYYFGTHFIMTKKLNLQ</sequence>
<evidence type="ECO:0000313" key="2">
    <source>
        <dbReference type="EMBL" id="AIG43831.1"/>
    </source>
</evidence>
<organism evidence="2 3">
    <name type="scientific">Streptococcus suis 6407</name>
    <dbReference type="NCBI Taxonomy" id="1214179"/>
    <lineage>
        <taxon>Bacteria</taxon>
        <taxon>Bacillati</taxon>
        <taxon>Bacillota</taxon>
        <taxon>Bacilli</taxon>
        <taxon>Lactobacillales</taxon>
        <taxon>Streptococcaceae</taxon>
        <taxon>Streptococcus</taxon>
    </lineage>
</organism>
<reference evidence="2 3" key="1">
    <citation type="journal article" date="2014" name="Genome Announc.">
        <title>Whole-Genome Sequence of Streptococcus suis Serotype 4 Reference Strain 6407.</title>
        <authorList>
            <person name="Wang K."/>
            <person name="Chen J."/>
            <person name="Yao H."/>
            <person name="Lu C."/>
        </authorList>
    </citation>
    <scope>NUCLEOTIDE SEQUENCE [LARGE SCALE GENOMIC DNA]</scope>
    <source>
        <strain evidence="2">6407</strain>
    </source>
</reference>
<evidence type="ECO:0000313" key="3">
    <source>
        <dbReference type="Proteomes" id="UP000028185"/>
    </source>
</evidence>
<feature type="transmembrane region" description="Helical" evidence="1">
    <location>
        <begin position="114"/>
        <end position="138"/>
    </location>
</feature>
<dbReference type="PATRIC" id="fig|1214179.4.peg.1426"/>
<proteinExistence type="predicted"/>
<dbReference type="RefSeq" id="WP_014736047.1">
    <property type="nucleotide sequence ID" value="NZ_ALLE01000051.1"/>
</dbReference>
<feature type="transmembrane region" description="Helical" evidence="1">
    <location>
        <begin position="158"/>
        <end position="180"/>
    </location>
</feature>
<accession>A0A075SKC7</accession>
<dbReference type="EMBL" id="CP008921">
    <property type="protein sequence ID" value="AIG43831.1"/>
    <property type="molecule type" value="Genomic_DNA"/>
</dbReference>
<protein>
    <submittedName>
        <fullName evidence="2">ABC transporter permease</fullName>
    </submittedName>
</protein>
<feature type="transmembrane region" description="Helical" evidence="1">
    <location>
        <begin position="55"/>
        <end position="80"/>
    </location>
</feature>
<feature type="transmembrane region" description="Helical" evidence="1">
    <location>
        <begin position="227"/>
        <end position="247"/>
    </location>
</feature>
<keyword evidence="1" id="KW-0472">Membrane</keyword>
<dbReference type="AlphaFoldDB" id="A0A075SKC7"/>